<evidence type="ECO:0000256" key="8">
    <source>
        <dbReference type="ARBA" id="ARBA00031671"/>
    </source>
</evidence>
<evidence type="ECO:0000256" key="6">
    <source>
        <dbReference type="ARBA" id="ARBA00022827"/>
    </source>
</evidence>
<accession>A0A0W0SXF7</accession>
<dbReference type="GO" id="GO:0071949">
    <property type="term" value="F:FAD binding"/>
    <property type="evidence" value="ECO:0007669"/>
    <property type="project" value="TreeGrafter"/>
</dbReference>
<evidence type="ECO:0000313" key="17">
    <source>
        <dbReference type="Proteomes" id="UP000054736"/>
    </source>
</evidence>
<organism evidence="16 17">
    <name type="scientific">Legionella drozanskii LLAP-1</name>
    <dbReference type="NCBI Taxonomy" id="1212489"/>
    <lineage>
        <taxon>Bacteria</taxon>
        <taxon>Pseudomonadati</taxon>
        <taxon>Pseudomonadota</taxon>
        <taxon>Gammaproteobacteria</taxon>
        <taxon>Legionellales</taxon>
        <taxon>Legionellaceae</taxon>
        <taxon>Legionella</taxon>
    </lineage>
</organism>
<dbReference type="InterPro" id="IPR005101">
    <property type="entry name" value="Cryptochr/Photolyase_FAD-bd"/>
</dbReference>
<evidence type="ECO:0000256" key="5">
    <source>
        <dbReference type="ARBA" id="ARBA00022630"/>
    </source>
</evidence>
<gene>
    <name evidence="16" type="ORF">Ldro_1665</name>
</gene>
<dbReference type="Pfam" id="PF03441">
    <property type="entry name" value="FAD_binding_7"/>
    <property type="match status" value="1"/>
</dbReference>
<evidence type="ECO:0000256" key="7">
    <source>
        <dbReference type="ARBA" id="ARBA00022991"/>
    </source>
</evidence>
<feature type="site" description="Electron transfer via tryptophanyl radical" evidence="13">
    <location>
        <position position="358"/>
    </location>
</feature>
<keyword evidence="5 12" id="KW-0285">Flavoprotein</keyword>
<evidence type="ECO:0000256" key="10">
    <source>
        <dbReference type="ARBA" id="ARBA00059220"/>
    </source>
</evidence>
<evidence type="ECO:0000256" key="13">
    <source>
        <dbReference type="PIRSR" id="PIRSR602081-2"/>
    </source>
</evidence>
<evidence type="ECO:0000256" key="14">
    <source>
        <dbReference type="RuleBase" id="RU004182"/>
    </source>
</evidence>
<dbReference type="PRINTS" id="PR00147">
    <property type="entry name" value="DNAPHOTLYASE"/>
</dbReference>
<feature type="binding site" evidence="12">
    <location>
        <position position="271"/>
    </location>
    <ligand>
        <name>FAD</name>
        <dbReference type="ChEBI" id="CHEBI:57692"/>
    </ligand>
</feature>
<dbReference type="PATRIC" id="fig|1212489.4.peg.1759"/>
<comment type="cofactor">
    <cofactor evidence="1">
        <name>(6R)-5,10-methylene-5,6,7,8-tetrahydrofolate</name>
        <dbReference type="ChEBI" id="CHEBI:15636"/>
    </cofactor>
</comment>
<dbReference type="PANTHER" id="PTHR11455:SF9">
    <property type="entry name" value="CRYPTOCHROME CIRCADIAN CLOCK 5 ISOFORM X1"/>
    <property type="match status" value="1"/>
</dbReference>
<dbReference type="InterPro" id="IPR036155">
    <property type="entry name" value="Crypto/Photolyase_N_sf"/>
</dbReference>
<proteinExistence type="inferred from homology"/>
<dbReference type="OrthoDB" id="9772484at2"/>
<comment type="caution">
    <text evidence="16">The sequence shown here is derived from an EMBL/GenBank/DDBJ whole genome shotgun (WGS) entry which is preliminary data.</text>
</comment>
<evidence type="ECO:0000256" key="3">
    <source>
        <dbReference type="ARBA" id="ARBA00013149"/>
    </source>
</evidence>
<feature type="binding site" evidence="12">
    <location>
        <begin position="233"/>
        <end position="237"/>
    </location>
    <ligand>
        <name>FAD</name>
        <dbReference type="ChEBI" id="CHEBI:57692"/>
    </ligand>
</feature>
<evidence type="ECO:0000256" key="9">
    <source>
        <dbReference type="ARBA" id="ARBA00033999"/>
    </source>
</evidence>
<dbReference type="Gene3D" id="1.10.579.10">
    <property type="entry name" value="DNA Cyclobutane Dipyrimidine Photolyase, subunit A, domain 3"/>
    <property type="match status" value="1"/>
</dbReference>
<dbReference type="EC" id="4.1.99.3" evidence="3"/>
<dbReference type="InterPro" id="IPR006050">
    <property type="entry name" value="DNA_photolyase_N"/>
</dbReference>
<dbReference type="FunFam" id="1.10.579.10:FF:000003">
    <property type="entry name" value="Deoxyribodipyrimidine photo-lyase"/>
    <property type="match status" value="1"/>
</dbReference>
<feature type="site" description="Electron transfer via tryptophanyl radical" evidence="13">
    <location>
        <position position="381"/>
    </location>
</feature>
<evidence type="ECO:0000256" key="11">
    <source>
        <dbReference type="ARBA" id="ARBA00083107"/>
    </source>
</evidence>
<feature type="domain" description="Photolyase/cryptochrome alpha/beta" evidence="15">
    <location>
        <begin position="2"/>
        <end position="129"/>
    </location>
</feature>
<dbReference type="GO" id="GO:0003677">
    <property type="term" value="F:DNA binding"/>
    <property type="evidence" value="ECO:0007669"/>
    <property type="project" value="TreeGrafter"/>
</dbReference>
<evidence type="ECO:0000256" key="12">
    <source>
        <dbReference type="PIRSR" id="PIRSR602081-1"/>
    </source>
</evidence>
<evidence type="ECO:0000313" key="16">
    <source>
        <dbReference type="EMBL" id="KTC88046.1"/>
    </source>
</evidence>
<evidence type="ECO:0000256" key="1">
    <source>
        <dbReference type="ARBA" id="ARBA00001932"/>
    </source>
</evidence>
<comment type="similarity">
    <text evidence="14">Belongs to the DNA photolyase family.</text>
</comment>
<dbReference type="PROSITE" id="PS00394">
    <property type="entry name" value="DNA_PHOTOLYASES_1_1"/>
    <property type="match status" value="1"/>
</dbReference>
<feature type="binding site" evidence="12">
    <location>
        <position position="221"/>
    </location>
    <ligand>
        <name>FAD</name>
        <dbReference type="ChEBI" id="CHEBI:57692"/>
    </ligand>
</feature>
<dbReference type="EMBL" id="LNXY01000020">
    <property type="protein sequence ID" value="KTC88046.1"/>
    <property type="molecule type" value="Genomic_DNA"/>
</dbReference>
<dbReference type="SUPFAM" id="SSF52425">
    <property type="entry name" value="Cryptochrome/photolyase, N-terminal domain"/>
    <property type="match status" value="1"/>
</dbReference>
<dbReference type="Gene3D" id="3.40.50.620">
    <property type="entry name" value="HUPs"/>
    <property type="match status" value="1"/>
</dbReference>
<evidence type="ECO:0000256" key="4">
    <source>
        <dbReference type="ARBA" id="ARBA00014046"/>
    </source>
</evidence>
<reference evidence="16 17" key="1">
    <citation type="submission" date="2015-11" db="EMBL/GenBank/DDBJ databases">
        <title>Genomic analysis of 38 Legionella species identifies large and diverse effector repertoires.</title>
        <authorList>
            <person name="Burstein D."/>
            <person name="Amaro F."/>
            <person name="Zusman T."/>
            <person name="Lifshitz Z."/>
            <person name="Cohen O."/>
            <person name="Gilbert J.A."/>
            <person name="Pupko T."/>
            <person name="Shuman H.A."/>
            <person name="Segal G."/>
        </authorList>
    </citation>
    <scope>NUCLEOTIDE SEQUENCE [LARGE SCALE GENOMIC DNA]</scope>
    <source>
        <strain evidence="16 17">ATCC 700990</strain>
    </source>
</reference>
<evidence type="ECO:0000259" key="15">
    <source>
        <dbReference type="PROSITE" id="PS51645"/>
    </source>
</evidence>
<dbReference type="InterPro" id="IPR002081">
    <property type="entry name" value="Cryptochrome/DNA_photolyase_1"/>
</dbReference>
<dbReference type="RefSeq" id="WP_058495940.1">
    <property type="nucleotide sequence ID" value="NZ_CAAAIU010000002.1"/>
</dbReference>
<sequence length="470" mass="55396">MSTAIVWFRQDLRCQDNPALATACEQHQWVIPIYIAGKNPLESVGAAQGWWLHHSLLALQKELKKQGLDLALKHGLPLVVLKELIKEFQVDAIYWNRGYEPTRIEQDKIIKSELKTLGLTVKSFNGYLLNEPWTVKNKAGENFKIFTPFWKQCLRQIEIPSLKTIKHGPRYPALKSDQLSDWNLLPSRPNWAKEFADYWKPGETSATQKLNFFIENHLQNYKNYRDEPFRVATSYLSPHLHFGEISPWQIWRAMEEAKLTKNYHLGSIECFQSELGWREFSYHLLYHYPNLPQQNFRQEFDNFSWHNDHQNLLRWQRGLTGYPIVDAGMRELWRTGYMHNRVRMIVASFLVKDLLIDWRKGAEWFLYTLLDADLASNSTNWQWVAGSGVDSAPYFRIFNPVLQGEKFDRQGEYVRKWVPELTSLPLKWLHKPWEAPAHELPIRLGSDYPYPLVEHNSARQLALEKYKSIK</sequence>
<dbReference type="PANTHER" id="PTHR11455">
    <property type="entry name" value="CRYPTOCHROME"/>
    <property type="match status" value="1"/>
</dbReference>
<evidence type="ECO:0000256" key="2">
    <source>
        <dbReference type="ARBA" id="ARBA00005862"/>
    </source>
</evidence>
<feature type="binding site" evidence="12">
    <location>
        <begin position="371"/>
        <end position="373"/>
    </location>
    <ligand>
        <name>FAD</name>
        <dbReference type="ChEBI" id="CHEBI:57692"/>
    </ligand>
</feature>
<dbReference type="InterPro" id="IPR018394">
    <property type="entry name" value="DNA_photolyase_1_CS_C"/>
</dbReference>
<dbReference type="AlphaFoldDB" id="A0A0W0SXF7"/>
<dbReference type="STRING" id="1212489.Ldro_1665"/>
<dbReference type="PROSITE" id="PS51645">
    <property type="entry name" value="PHR_CRY_ALPHA_BETA"/>
    <property type="match status" value="1"/>
</dbReference>
<comment type="catalytic activity">
    <reaction evidence="9">
        <text>cyclobutadipyrimidine (in DNA) = 2 pyrimidine residues (in DNA).</text>
        <dbReference type="EC" id="4.1.99.3"/>
    </reaction>
</comment>
<keyword evidence="17" id="KW-1185">Reference proteome</keyword>
<dbReference type="PROSITE" id="PS00691">
    <property type="entry name" value="DNA_PHOTOLYASES_1_2"/>
    <property type="match status" value="1"/>
</dbReference>
<name>A0A0W0SXF7_9GAMM</name>
<dbReference type="GO" id="GO:0000719">
    <property type="term" value="P:photoreactive repair"/>
    <property type="evidence" value="ECO:0007669"/>
    <property type="project" value="UniProtKB-ARBA"/>
</dbReference>
<dbReference type="GO" id="GO:0009416">
    <property type="term" value="P:response to light stimulus"/>
    <property type="evidence" value="ECO:0007669"/>
    <property type="project" value="TreeGrafter"/>
</dbReference>
<dbReference type="Pfam" id="PF00875">
    <property type="entry name" value="DNA_photolyase"/>
    <property type="match status" value="1"/>
</dbReference>
<dbReference type="GO" id="GO:0003904">
    <property type="term" value="F:deoxyribodipyrimidine photo-lyase activity"/>
    <property type="evidence" value="ECO:0007669"/>
    <property type="project" value="UniProtKB-EC"/>
</dbReference>
<dbReference type="InterPro" id="IPR014729">
    <property type="entry name" value="Rossmann-like_a/b/a_fold"/>
</dbReference>
<dbReference type="SUPFAM" id="SSF48173">
    <property type="entry name" value="Cryptochrome/photolyase FAD-binding domain"/>
    <property type="match status" value="1"/>
</dbReference>
<feature type="site" description="Electron transfer via tryptophanyl radical" evidence="13">
    <location>
        <position position="305"/>
    </location>
</feature>
<dbReference type="Proteomes" id="UP000054736">
    <property type="component" value="Unassembled WGS sequence"/>
</dbReference>
<keyword evidence="6 12" id="KW-0274">FAD</keyword>
<comment type="cofactor">
    <cofactor evidence="12">
        <name>FAD</name>
        <dbReference type="ChEBI" id="CHEBI:57692"/>
    </cofactor>
    <text evidence="12">Binds 1 FAD per subunit.</text>
</comment>
<comment type="similarity">
    <text evidence="2">Belongs to the DNA photolyase class-1 family.</text>
</comment>
<comment type="function">
    <text evidence="10">Involved in repair of UV radiation-induced DNA damage. Catalyzes the light-dependent monomerization (300-600 nm) of cyclobutyl pyrimidine dimers (in cis-syn configuration), which are formed between adjacent bases on the same DNA strand upon exposure to ultraviolet radiation.</text>
</comment>
<keyword evidence="16" id="KW-0456">Lyase</keyword>
<protein>
    <recommendedName>
        <fullName evidence="4">Deoxyribodipyrimidine photo-lyase</fullName>
        <ecNumber evidence="3">4.1.99.3</ecNumber>
    </recommendedName>
    <alternativeName>
        <fullName evidence="8">DNA photolyase</fullName>
    </alternativeName>
    <alternativeName>
        <fullName evidence="11">Photoreactivating enzyme</fullName>
    </alternativeName>
</protein>
<dbReference type="Gene3D" id="1.25.40.80">
    <property type="match status" value="1"/>
</dbReference>
<keyword evidence="7 14" id="KW-0157">Chromophore</keyword>
<dbReference type="InterPro" id="IPR036134">
    <property type="entry name" value="Crypto/Photolyase_FAD-like_sf"/>
</dbReference>